<keyword evidence="1" id="KW-0233">DNA recombination</keyword>
<feature type="compositionally biased region" description="Acidic residues" evidence="2">
    <location>
        <begin position="732"/>
        <end position="743"/>
    </location>
</feature>
<dbReference type="Gene3D" id="1.10.443.10">
    <property type="entry name" value="Intergrase catalytic core"/>
    <property type="match status" value="1"/>
</dbReference>
<reference evidence="3 4" key="1">
    <citation type="submission" date="2019-01" db="EMBL/GenBank/DDBJ databases">
        <title>Draft genome sequence of Psathyrella aberdarensis IHI B618.</title>
        <authorList>
            <person name="Buettner E."/>
            <person name="Kellner H."/>
        </authorList>
    </citation>
    <scope>NUCLEOTIDE SEQUENCE [LARGE SCALE GENOMIC DNA]</scope>
    <source>
        <strain evidence="3 4">IHI B618</strain>
    </source>
</reference>
<feature type="compositionally biased region" description="Polar residues" evidence="2">
    <location>
        <begin position="70"/>
        <end position="85"/>
    </location>
</feature>
<dbReference type="SUPFAM" id="SSF56349">
    <property type="entry name" value="DNA breaking-rejoining enzymes"/>
    <property type="match status" value="1"/>
</dbReference>
<comment type="caution">
    <text evidence="3">The sequence shown here is derived from an EMBL/GenBank/DDBJ whole genome shotgun (WGS) entry which is preliminary data.</text>
</comment>
<gene>
    <name evidence="3" type="ORF">EST38_g14059</name>
</gene>
<dbReference type="Proteomes" id="UP000290288">
    <property type="component" value="Unassembled WGS sequence"/>
</dbReference>
<dbReference type="GO" id="GO:0006310">
    <property type="term" value="P:DNA recombination"/>
    <property type="evidence" value="ECO:0007669"/>
    <property type="project" value="UniProtKB-KW"/>
</dbReference>
<dbReference type="InterPro" id="IPR013762">
    <property type="entry name" value="Integrase-like_cat_sf"/>
</dbReference>
<dbReference type="GO" id="GO:0015074">
    <property type="term" value="P:DNA integration"/>
    <property type="evidence" value="ECO:0007669"/>
    <property type="project" value="InterPro"/>
</dbReference>
<accession>A0A4Q2D043</accession>
<organism evidence="3 4">
    <name type="scientific">Candolleomyces aberdarensis</name>
    <dbReference type="NCBI Taxonomy" id="2316362"/>
    <lineage>
        <taxon>Eukaryota</taxon>
        <taxon>Fungi</taxon>
        <taxon>Dikarya</taxon>
        <taxon>Basidiomycota</taxon>
        <taxon>Agaricomycotina</taxon>
        <taxon>Agaricomycetes</taxon>
        <taxon>Agaricomycetidae</taxon>
        <taxon>Agaricales</taxon>
        <taxon>Agaricineae</taxon>
        <taxon>Psathyrellaceae</taxon>
        <taxon>Candolleomyces</taxon>
    </lineage>
</organism>
<name>A0A4Q2D043_9AGAR</name>
<sequence length="752" mass="85765">MGNQGGRGGKKGKGLPAVRYQEANDAAVDAVKKNAKAEETVKKYASYIKQAKRWLADMVENEKKKAEAFSSRQVSSPVPDNSISDESPDLEDHEPSTMDPEFAACLDSFPNACTPVAIAMFIWEKCFHEGCKNGVADMVYSAFLDHYNRLETKHGQIYRGDWTYDSSTDSYRGNPASAGRVKDMLKAVKKHHAKASPGRHHSRAMSYKDMNTVHTYIQANHPCPYSCKQNLESLAKRGKFLYYSALSSLSFVIWTRNGESRLLQRRHLNLDADPKQCSNGQVHDRIIVNLRFRKNWENKLESGELGLEGHVYNIYRQESKPAIDVYHHLCAWIDFYEMYLLGGEKLHEDDYIFPDINFKNLTVNTDTTSTWQSVDKLVKEMAHAAGLYRWEEYSTHCFRRGGAQYRFMFAPIGERWTMDRIRWWGGWAEGEKGDTLIRYLLDELKTYEQDHSDALCPVDESANKSHMGEDRHLRALTAADGLAISQQCNQVIKDEFAALSGTVVEYLKQVPKYIAAALPQCYNSQTLATSMQSVGEPIQPLAPVRQVYPPAVPWPCLPPTHATTHPCQHRPRPIRFQPIQAPSLQVPTHQPFNGWRPEFMPTEDPEPSAVSAPSIVEGPRRCVPKIPRSAGAKAWRIIVTDWEVPQPRRCPVALKDWPPEWYRKTQAVAYGIREMIATEYIDRFKRCDAAFLEAYPEHLKGMSDLHKAIRKARQRDGLAKERQKKQRRDEIPMDIDSEPEDFNETGFVPAVL</sequence>
<evidence type="ECO:0000256" key="2">
    <source>
        <dbReference type="SAM" id="MobiDB-lite"/>
    </source>
</evidence>
<dbReference type="GO" id="GO:0003677">
    <property type="term" value="F:DNA binding"/>
    <property type="evidence" value="ECO:0007669"/>
    <property type="project" value="InterPro"/>
</dbReference>
<feature type="region of interest" description="Disordered" evidence="2">
    <location>
        <begin position="67"/>
        <end position="97"/>
    </location>
</feature>
<dbReference type="OrthoDB" id="164951at2759"/>
<keyword evidence="4" id="KW-1185">Reference proteome</keyword>
<evidence type="ECO:0000313" key="4">
    <source>
        <dbReference type="Proteomes" id="UP000290288"/>
    </source>
</evidence>
<feature type="region of interest" description="Disordered" evidence="2">
    <location>
        <begin position="712"/>
        <end position="752"/>
    </location>
</feature>
<evidence type="ECO:0000313" key="3">
    <source>
        <dbReference type="EMBL" id="RXW11796.1"/>
    </source>
</evidence>
<protein>
    <submittedName>
        <fullName evidence="3">Uncharacterized protein</fullName>
    </submittedName>
</protein>
<feature type="compositionally biased region" description="Basic and acidic residues" evidence="2">
    <location>
        <begin position="714"/>
        <end position="731"/>
    </location>
</feature>
<dbReference type="EMBL" id="SDEE01001596">
    <property type="protein sequence ID" value="RXW11796.1"/>
    <property type="molecule type" value="Genomic_DNA"/>
</dbReference>
<dbReference type="AlphaFoldDB" id="A0A4Q2D043"/>
<dbReference type="InterPro" id="IPR011010">
    <property type="entry name" value="DNA_brk_join_enz"/>
</dbReference>
<evidence type="ECO:0000256" key="1">
    <source>
        <dbReference type="ARBA" id="ARBA00023172"/>
    </source>
</evidence>
<proteinExistence type="predicted"/>
<dbReference type="STRING" id="2316362.A0A4Q2D043"/>